<gene>
    <name evidence="2" type="ORF">AAFF_G00088010</name>
</gene>
<keyword evidence="3" id="KW-1185">Reference proteome</keyword>
<sequence length="357" mass="40440">EVEKFYEDLATAVRDVPAHNFLAILGDFNARLGPEDARFPYHDSTNRNGAYLTALLMEHELLPANTMFGKEQARDGPSKTEPQGATEPQGPKPSPRIRYDWKAFSTDSGLQARYTEEVRSRFQLLDEGLEPSSEYRRFVVANKEATRLCVPVLDKTRTSLQSRHPDIVVARGRVEEARLGYVSEPTVERRGILNEAKQLLFSTYDDRIKGEELMERVQRVQAAQGERQYGEAWRVINEMTGRKRTKEGQVEGHSPEERVVTWFNHFRRLLGTTAEGDEEEIPSFLQNLNIDDGPFTTSEFARAKTTLREGKSAGPDGIPPEVLKNCGLDNIILQFCNLALLSNKQPDMWSLQHHPGA</sequence>
<evidence type="ECO:0000313" key="2">
    <source>
        <dbReference type="EMBL" id="KAJ8355187.1"/>
    </source>
</evidence>
<proteinExistence type="predicted"/>
<protein>
    <recommendedName>
        <fullName evidence="4">Endonuclease/exonuclease/phosphatase domain-containing protein</fullName>
    </recommendedName>
</protein>
<reference evidence="2" key="1">
    <citation type="journal article" date="2023" name="Science">
        <title>Genome structures resolve the early diversification of teleost fishes.</title>
        <authorList>
            <person name="Parey E."/>
            <person name="Louis A."/>
            <person name="Montfort J."/>
            <person name="Bouchez O."/>
            <person name="Roques C."/>
            <person name="Iampietro C."/>
            <person name="Lluch J."/>
            <person name="Castinel A."/>
            <person name="Donnadieu C."/>
            <person name="Desvignes T."/>
            <person name="Floi Bucao C."/>
            <person name="Jouanno E."/>
            <person name="Wen M."/>
            <person name="Mejri S."/>
            <person name="Dirks R."/>
            <person name="Jansen H."/>
            <person name="Henkel C."/>
            <person name="Chen W.J."/>
            <person name="Zahm M."/>
            <person name="Cabau C."/>
            <person name="Klopp C."/>
            <person name="Thompson A.W."/>
            <person name="Robinson-Rechavi M."/>
            <person name="Braasch I."/>
            <person name="Lecointre G."/>
            <person name="Bobe J."/>
            <person name="Postlethwait J.H."/>
            <person name="Berthelot C."/>
            <person name="Roest Crollius H."/>
            <person name="Guiguen Y."/>
        </authorList>
    </citation>
    <scope>NUCLEOTIDE SEQUENCE</scope>
    <source>
        <strain evidence="2">NC1722</strain>
    </source>
</reference>
<evidence type="ECO:0000256" key="1">
    <source>
        <dbReference type="SAM" id="MobiDB-lite"/>
    </source>
</evidence>
<organism evidence="2 3">
    <name type="scientific">Aldrovandia affinis</name>
    <dbReference type="NCBI Taxonomy" id="143900"/>
    <lineage>
        <taxon>Eukaryota</taxon>
        <taxon>Metazoa</taxon>
        <taxon>Chordata</taxon>
        <taxon>Craniata</taxon>
        <taxon>Vertebrata</taxon>
        <taxon>Euteleostomi</taxon>
        <taxon>Actinopterygii</taxon>
        <taxon>Neopterygii</taxon>
        <taxon>Teleostei</taxon>
        <taxon>Notacanthiformes</taxon>
        <taxon>Halosauridae</taxon>
        <taxon>Aldrovandia</taxon>
    </lineage>
</organism>
<accession>A0AAD7R1G9</accession>
<dbReference type="Proteomes" id="UP001221898">
    <property type="component" value="Unassembled WGS sequence"/>
</dbReference>
<evidence type="ECO:0008006" key="4">
    <source>
        <dbReference type="Google" id="ProtNLM"/>
    </source>
</evidence>
<dbReference type="AlphaFoldDB" id="A0AAD7R1G9"/>
<comment type="caution">
    <text evidence="2">The sequence shown here is derived from an EMBL/GenBank/DDBJ whole genome shotgun (WGS) entry which is preliminary data.</text>
</comment>
<evidence type="ECO:0000313" key="3">
    <source>
        <dbReference type="Proteomes" id="UP001221898"/>
    </source>
</evidence>
<feature type="non-terminal residue" evidence="2">
    <location>
        <position position="1"/>
    </location>
</feature>
<name>A0AAD7R1G9_9TELE</name>
<feature type="region of interest" description="Disordered" evidence="1">
    <location>
        <begin position="70"/>
        <end position="98"/>
    </location>
</feature>
<dbReference type="EMBL" id="JAINUG010001550">
    <property type="protein sequence ID" value="KAJ8355187.1"/>
    <property type="molecule type" value="Genomic_DNA"/>
</dbReference>